<protein>
    <submittedName>
        <fullName evidence="3">Uncharacterized protein</fullName>
    </submittedName>
</protein>
<dbReference type="AlphaFoldDB" id="A0A9Y2I887"/>
<accession>A0A9Y2I887</accession>
<dbReference type="KEGG" id="acab:QRX50_25000"/>
<dbReference type="RefSeq" id="WP_285965616.1">
    <property type="nucleotide sequence ID" value="NZ_CP127294.1"/>
</dbReference>
<evidence type="ECO:0000256" key="2">
    <source>
        <dbReference type="SAM" id="SignalP"/>
    </source>
</evidence>
<reference evidence="3 4" key="1">
    <citation type="submission" date="2023-06" db="EMBL/GenBank/DDBJ databases">
        <authorList>
            <person name="Oyuntsetseg B."/>
            <person name="Kim S.B."/>
        </authorList>
    </citation>
    <scope>NUCLEOTIDE SEQUENCE [LARGE SCALE GENOMIC DNA]</scope>
    <source>
        <strain evidence="3 4">2-15</strain>
    </source>
</reference>
<gene>
    <name evidence="3" type="ORF">QRX50_25000</name>
</gene>
<feature type="signal peptide" evidence="2">
    <location>
        <begin position="1"/>
        <end position="22"/>
    </location>
</feature>
<feature type="chain" id="PRO_5040789621" evidence="2">
    <location>
        <begin position="23"/>
        <end position="62"/>
    </location>
</feature>
<keyword evidence="4" id="KW-1185">Reference proteome</keyword>
<evidence type="ECO:0000256" key="1">
    <source>
        <dbReference type="SAM" id="MobiDB-lite"/>
    </source>
</evidence>
<proteinExistence type="predicted"/>
<feature type="region of interest" description="Disordered" evidence="1">
    <location>
        <begin position="27"/>
        <end position="62"/>
    </location>
</feature>
<evidence type="ECO:0000313" key="4">
    <source>
        <dbReference type="Proteomes" id="UP001236014"/>
    </source>
</evidence>
<dbReference type="Proteomes" id="UP001236014">
    <property type="component" value="Chromosome"/>
</dbReference>
<dbReference type="PROSITE" id="PS51257">
    <property type="entry name" value="PROKAR_LIPOPROTEIN"/>
    <property type="match status" value="1"/>
</dbReference>
<dbReference type="EMBL" id="CP127294">
    <property type="protein sequence ID" value="WIX74839.1"/>
    <property type="molecule type" value="Genomic_DNA"/>
</dbReference>
<evidence type="ECO:0000313" key="3">
    <source>
        <dbReference type="EMBL" id="WIX74839.1"/>
    </source>
</evidence>
<name>A0A9Y2I887_9PSEU</name>
<keyword evidence="2" id="KW-0732">Signal</keyword>
<feature type="compositionally biased region" description="Polar residues" evidence="1">
    <location>
        <begin position="41"/>
        <end position="51"/>
    </location>
</feature>
<organism evidence="3 4">
    <name type="scientific">Amycolatopsis carbonis</name>
    <dbReference type="NCBI Taxonomy" id="715471"/>
    <lineage>
        <taxon>Bacteria</taxon>
        <taxon>Bacillati</taxon>
        <taxon>Actinomycetota</taxon>
        <taxon>Actinomycetes</taxon>
        <taxon>Pseudonocardiales</taxon>
        <taxon>Pseudonocardiaceae</taxon>
        <taxon>Amycolatopsis</taxon>
    </lineage>
</organism>
<sequence>MRAARLAAAIGAAALLALGCTACDGGDSAAPSGGGSQATSELNGIQSTLDSIESDMAGDGSP</sequence>